<dbReference type="Pfam" id="PF06271">
    <property type="entry name" value="RDD"/>
    <property type="match status" value="1"/>
</dbReference>
<dbReference type="InterPro" id="IPR051791">
    <property type="entry name" value="Pra-immunoreactive"/>
</dbReference>
<name>A0A2T0JYA7_9ACTN</name>
<accession>A0A2T0JYA7</accession>
<dbReference type="InterPro" id="IPR010432">
    <property type="entry name" value="RDD"/>
</dbReference>
<feature type="domain" description="RDD" evidence="8">
    <location>
        <begin position="32"/>
        <end position="159"/>
    </location>
</feature>
<evidence type="ECO:0000256" key="1">
    <source>
        <dbReference type="ARBA" id="ARBA00004651"/>
    </source>
</evidence>
<dbReference type="PANTHER" id="PTHR36115:SF6">
    <property type="entry name" value="PROLINE-RICH ANTIGEN HOMOLOG"/>
    <property type="match status" value="1"/>
</dbReference>
<evidence type="ECO:0000256" key="7">
    <source>
        <dbReference type="SAM" id="Phobius"/>
    </source>
</evidence>
<evidence type="ECO:0000256" key="2">
    <source>
        <dbReference type="ARBA" id="ARBA00022475"/>
    </source>
</evidence>
<comment type="subcellular location">
    <subcellularLocation>
        <location evidence="1">Cell membrane</location>
        <topology evidence="1">Multi-pass membrane protein</topology>
    </subcellularLocation>
</comment>
<dbReference type="OrthoDB" id="9793824at2"/>
<dbReference type="EMBL" id="PVMZ01000024">
    <property type="protein sequence ID" value="PRX13860.1"/>
    <property type="molecule type" value="Genomic_DNA"/>
</dbReference>
<keyword evidence="10" id="KW-1185">Reference proteome</keyword>
<protein>
    <submittedName>
        <fullName evidence="9">Putative RDD family membrane protein YckC</fullName>
    </submittedName>
</protein>
<gene>
    <name evidence="9" type="ORF">CLV67_12449</name>
</gene>
<dbReference type="Proteomes" id="UP000239415">
    <property type="component" value="Unassembled WGS sequence"/>
</dbReference>
<feature type="transmembrane region" description="Helical" evidence="7">
    <location>
        <begin position="73"/>
        <end position="93"/>
    </location>
</feature>
<keyword evidence="5 7" id="KW-0472">Membrane</keyword>
<evidence type="ECO:0000259" key="8">
    <source>
        <dbReference type="Pfam" id="PF06271"/>
    </source>
</evidence>
<feature type="transmembrane region" description="Helical" evidence="7">
    <location>
        <begin position="42"/>
        <end position="61"/>
    </location>
</feature>
<comment type="caution">
    <text evidence="9">The sequence shown here is derived from an EMBL/GenBank/DDBJ whole genome shotgun (WGS) entry which is preliminary data.</text>
</comment>
<feature type="region of interest" description="Disordered" evidence="6">
    <location>
        <begin position="1"/>
        <end position="22"/>
    </location>
</feature>
<organism evidence="9 10">
    <name type="scientific">Actinoplanes italicus</name>
    <dbReference type="NCBI Taxonomy" id="113567"/>
    <lineage>
        <taxon>Bacteria</taxon>
        <taxon>Bacillati</taxon>
        <taxon>Actinomycetota</taxon>
        <taxon>Actinomycetes</taxon>
        <taxon>Micromonosporales</taxon>
        <taxon>Micromonosporaceae</taxon>
        <taxon>Actinoplanes</taxon>
    </lineage>
</organism>
<evidence type="ECO:0000313" key="10">
    <source>
        <dbReference type="Proteomes" id="UP000239415"/>
    </source>
</evidence>
<dbReference type="GO" id="GO:0005886">
    <property type="term" value="C:plasma membrane"/>
    <property type="evidence" value="ECO:0007669"/>
    <property type="project" value="UniProtKB-SubCell"/>
</dbReference>
<keyword evidence="2" id="KW-1003">Cell membrane</keyword>
<evidence type="ECO:0000256" key="4">
    <source>
        <dbReference type="ARBA" id="ARBA00022989"/>
    </source>
</evidence>
<dbReference type="PANTHER" id="PTHR36115">
    <property type="entry name" value="PROLINE-RICH ANTIGEN HOMOLOG-RELATED"/>
    <property type="match status" value="1"/>
</dbReference>
<keyword evidence="3 7" id="KW-0812">Transmembrane</keyword>
<evidence type="ECO:0000313" key="9">
    <source>
        <dbReference type="EMBL" id="PRX13860.1"/>
    </source>
</evidence>
<evidence type="ECO:0000256" key="6">
    <source>
        <dbReference type="SAM" id="MobiDB-lite"/>
    </source>
</evidence>
<proteinExistence type="predicted"/>
<keyword evidence="4 7" id="KW-1133">Transmembrane helix</keyword>
<feature type="compositionally biased region" description="Low complexity" evidence="6">
    <location>
        <begin position="10"/>
        <end position="22"/>
    </location>
</feature>
<dbReference type="AlphaFoldDB" id="A0A2T0JYA7"/>
<sequence length="165" mass="17740">MSYPPPANDPYQGQVPPQPYGQSPYGQPAAAYASWGTRFGAYLVDGLITVPFVIIAVVLGMGTDDAGLPTINAFYYIGILGAVVVSGYNRWFLAGKTGQTWGRKALGIRLVSEATGQPIGAGNAFVRDLAHIVDSLACYIGWLFPLWDAKKQTFADKIVKTLVVR</sequence>
<evidence type="ECO:0000256" key="3">
    <source>
        <dbReference type="ARBA" id="ARBA00022692"/>
    </source>
</evidence>
<reference evidence="9 10" key="1">
    <citation type="submission" date="2018-03" db="EMBL/GenBank/DDBJ databases">
        <title>Genomic Encyclopedia of Archaeal and Bacterial Type Strains, Phase II (KMG-II): from individual species to whole genera.</title>
        <authorList>
            <person name="Goeker M."/>
        </authorList>
    </citation>
    <scope>NUCLEOTIDE SEQUENCE [LARGE SCALE GENOMIC DNA]</scope>
    <source>
        <strain evidence="9 10">DSM 43146</strain>
    </source>
</reference>
<dbReference type="RefSeq" id="WP_106328701.1">
    <property type="nucleotide sequence ID" value="NZ_BOMO01000156.1"/>
</dbReference>
<evidence type="ECO:0000256" key="5">
    <source>
        <dbReference type="ARBA" id="ARBA00023136"/>
    </source>
</evidence>